<dbReference type="PANTHER" id="PTHR33744:SF1">
    <property type="entry name" value="DNA-BINDING TRANSCRIPTIONAL ACTIVATOR ADER"/>
    <property type="match status" value="1"/>
</dbReference>
<evidence type="ECO:0000259" key="3">
    <source>
        <dbReference type="Pfam" id="PF13556"/>
    </source>
</evidence>
<protein>
    <submittedName>
        <fullName evidence="5">PucR family transcriptional regulator</fullName>
    </submittedName>
</protein>
<gene>
    <name evidence="5" type="ORF">DXD17_12785</name>
</gene>
<reference evidence="5 6" key="1">
    <citation type="submission" date="2018-08" db="EMBL/GenBank/DDBJ databases">
        <title>A genome reference for cultivated species of the human gut microbiota.</title>
        <authorList>
            <person name="Zou Y."/>
            <person name="Xue W."/>
            <person name="Luo G."/>
        </authorList>
    </citation>
    <scope>NUCLEOTIDE SEQUENCE [LARGE SCALE GENOMIC DNA]</scope>
    <source>
        <strain evidence="5 6">TF11-7</strain>
    </source>
</reference>
<dbReference type="AlphaFoldDB" id="A0A3E4LIU3"/>
<accession>A0A3E4LIU3</accession>
<comment type="similarity">
    <text evidence="1">Belongs to the CdaR family.</text>
</comment>
<feature type="domain" description="PucR C-terminal helix-turn-helix" evidence="3">
    <location>
        <begin position="488"/>
        <end position="545"/>
    </location>
</feature>
<evidence type="ECO:0000313" key="5">
    <source>
        <dbReference type="EMBL" id="RGK37276.1"/>
    </source>
</evidence>
<evidence type="ECO:0000256" key="1">
    <source>
        <dbReference type="ARBA" id="ARBA00006754"/>
    </source>
</evidence>
<dbReference type="InterPro" id="IPR012914">
    <property type="entry name" value="PucR_dom"/>
</dbReference>
<evidence type="ECO:0000259" key="4">
    <source>
        <dbReference type="Pfam" id="PF17853"/>
    </source>
</evidence>
<dbReference type="Pfam" id="PF17853">
    <property type="entry name" value="GGDEF_2"/>
    <property type="match status" value="1"/>
</dbReference>
<sequence length="554" mass="65142">MEYTIEKLLAEEQWKQLNVIEGKESCKRKIEGIRIIEVPEMARYLTGGELLLTSLYVYRDCSAEEFYQYLIAFEEKHISGILLKEREQISEKEKKIKLLKTYCESKKIPLIEMPKKISFWEMISFVMNRIFTKDVARLRYFKLTQDNFNTLSFGRDITSSKTQDILELLSDMVDNPVTLYYSNLNCYVTSGGDHSRLELREDLEEYIPSVITKFSYMRQRKKGTGEIQYVIKISVMEEVEAYLVVTEKNRKLSAMDCMAIENAIITLQYGFVTEFVQNEIEKKYHRDIVHNVLSGMLGKEEMEEAANLLEIHSEEYYRVVTFYTFQKERGDMYTSEQLRETGIIEGEIMTLCPGQHVYRNIDQIVMIQRVDEKQKREVYLNKMEEMCAVLQNAIRYRHKTEKIQVGIGKMVKGIYNLKDSYYEAKRAISYRDIAKVISGNENQTVTLYSDLGFFKLLGDIDDLNTLMDYIPESLQRLYSYNKPQRKDLILTLQTYLDNNQSLNKTAQALFIHYKTATYRIDKIGKMTGMDFKNPNEMLNVRIGLILYKMLEKAR</sequence>
<dbReference type="InterPro" id="IPR025736">
    <property type="entry name" value="PucR_C-HTH_dom"/>
</dbReference>
<evidence type="ECO:0000313" key="6">
    <source>
        <dbReference type="Proteomes" id="UP000260793"/>
    </source>
</evidence>
<dbReference type="PANTHER" id="PTHR33744">
    <property type="entry name" value="CARBOHYDRATE DIACID REGULATOR"/>
    <property type="match status" value="1"/>
</dbReference>
<name>A0A3E4LIU3_9FIRM</name>
<feature type="domain" description="CdaR GGDEF-like" evidence="4">
    <location>
        <begin position="299"/>
        <end position="429"/>
    </location>
</feature>
<dbReference type="Pfam" id="PF13556">
    <property type="entry name" value="HTH_30"/>
    <property type="match status" value="1"/>
</dbReference>
<dbReference type="InterPro" id="IPR042070">
    <property type="entry name" value="PucR_C-HTH_sf"/>
</dbReference>
<organism evidence="5 6">
    <name type="scientific">[Ruminococcus] lactaris</name>
    <dbReference type="NCBI Taxonomy" id="46228"/>
    <lineage>
        <taxon>Bacteria</taxon>
        <taxon>Bacillati</taxon>
        <taxon>Bacillota</taxon>
        <taxon>Clostridia</taxon>
        <taxon>Lachnospirales</taxon>
        <taxon>Lachnospiraceae</taxon>
        <taxon>Mediterraneibacter</taxon>
    </lineage>
</organism>
<dbReference type="Gene3D" id="1.10.10.2840">
    <property type="entry name" value="PucR C-terminal helix-turn-helix domain"/>
    <property type="match status" value="1"/>
</dbReference>
<dbReference type="InterPro" id="IPR041522">
    <property type="entry name" value="CdaR_GGDEF"/>
</dbReference>
<comment type="caution">
    <text evidence="5">The sequence shown here is derived from an EMBL/GenBank/DDBJ whole genome shotgun (WGS) entry which is preliminary data.</text>
</comment>
<dbReference type="Pfam" id="PF07905">
    <property type="entry name" value="PucR"/>
    <property type="match status" value="1"/>
</dbReference>
<dbReference type="InterPro" id="IPR051448">
    <property type="entry name" value="CdaR-like_regulators"/>
</dbReference>
<dbReference type="Proteomes" id="UP000260793">
    <property type="component" value="Unassembled WGS sequence"/>
</dbReference>
<feature type="domain" description="Purine catabolism PurC-like" evidence="2">
    <location>
        <begin position="8"/>
        <end position="130"/>
    </location>
</feature>
<dbReference type="RefSeq" id="WP_117688641.1">
    <property type="nucleotide sequence ID" value="NZ_CAUGJR010000019.1"/>
</dbReference>
<proteinExistence type="inferred from homology"/>
<dbReference type="EMBL" id="QSQN01000042">
    <property type="protein sequence ID" value="RGK37276.1"/>
    <property type="molecule type" value="Genomic_DNA"/>
</dbReference>
<evidence type="ECO:0000259" key="2">
    <source>
        <dbReference type="Pfam" id="PF07905"/>
    </source>
</evidence>